<dbReference type="InterPro" id="IPR050213">
    <property type="entry name" value="GST_superfamily"/>
</dbReference>
<dbReference type="Pfam" id="PF14497">
    <property type="entry name" value="GST_C_3"/>
    <property type="match status" value="1"/>
</dbReference>
<dbReference type="InterPro" id="IPR036282">
    <property type="entry name" value="Glutathione-S-Trfase_C_sf"/>
</dbReference>
<gene>
    <name evidence="3" type="ORF">CRE_10994</name>
</gene>
<dbReference type="PROSITE" id="PS50404">
    <property type="entry name" value="GST_NTER"/>
    <property type="match status" value="1"/>
</dbReference>
<reference evidence="3" key="1">
    <citation type="submission" date="2007-07" db="EMBL/GenBank/DDBJ databases">
        <title>PCAP assembly of the Caenorhabditis remanei genome.</title>
        <authorList>
            <consortium name="The Caenorhabditis remanei Sequencing Consortium"/>
            <person name="Wilson R.K."/>
        </authorList>
    </citation>
    <scope>NUCLEOTIDE SEQUENCE [LARGE SCALE GENOMIC DNA]</scope>
    <source>
        <strain evidence="3">PB4641</strain>
    </source>
</reference>
<dbReference type="SUPFAM" id="SSF52833">
    <property type="entry name" value="Thioredoxin-like"/>
    <property type="match status" value="1"/>
</dbReference>
<dbReference type="EMBL" id="DS268425">
    <property type="protein sequence ID" value="EFO92386.1"/>
    <property type="molecule type" value="Genomic_DNA"/>
</dbReference>
<dbReference type="GO" id="GO:0004364">
    <property type="term" value="F:glutathione transferase activity"/>
    <property type="evidence" value="ECO:0007669"/>
    <property type="project" value="UniProtKB-ARBA"/>
</dbReference>
<dbReference type="InterPro" id="IPR040079">
    <property type="entry name" value="Glutathione_S-Trfase"/>
</dbReference>
<dbReference type="PROSITE" id="PS50405">
    <property type="entry name" value="GST_CTER"/>
    <property type="match status" value="1"/>
</dbReference>
<organism evidence="4">
    <name type="scientific">Caenorhabditis remanei</name>
    <name type="common">Caenorhabditis vulgaris</name>
    <dbReference type="NCBI Taxonomy" id="31234"/>
    <lineage>
        <taxon>Eukaryota</taxon>
        <taxon>Metazoa</taxon>
        <taxon>Ecdysozoa</taxon>
        <taxon>Nematoda</taxon>
        <taxon>Chromadorea</taxon>
        <taxon>Rhabditida</taxon>
        <taxon>Rhabditina</taxon>
        <taxon>Rhabditomorpha</taxon>
        <taxon>Rhabditoidea</taxon>
        <taxon>Rhabditidae</taxon>
        <taxon>Peloderinae</taxon>
        <taxon>Caenorhabditis</taxon>
    </lineage>
</organism>
<dbReference type="FunFam" id="3.40.30.10:FF:000497">
    <property type="entry name" value="Glutathione S-Transferase"/>
    <property type="match status" value="1"/>
</dbReference>
<evidence type="ECO:0000259" key="2">
    <source>
        <dbReference type="PROSITE" id="PS50405"/>
    </source>
</evidence>
<dbReference type="InterPro" id="IPR004045">
    <property type="entry name" value="Glutathione_S-Trfase_N"/>
</dbReference>
<name>E3M5W6_CAERE</name>
<dbReference type="CDD" id="cd03192">
    <property type="entry name" value="GST_C_Sigma_like"/>
    <property type="match status" value="1"/>
</dbReference>
<dbReference type="Proteomes" id="UP000008281">
    <property type="component" value="Unassembled WGS sequence"/>
</dbReference>
<dbReference type="eggNOG" id="KOG1695">
    <property type="taxonomic scope" value="Eukaryota"/>
</dbReference>
<dbReference type="Gene3D" id="3.40.30.10">
    <property type="entry name" value="Glutaredoxin"/>
    <property type="match status" value="1"/>
</dbReference>
<dbReference type="PANTHER" id="PTHR11571:SF150">
    <property type="entry name" value="GLUTATHIONE S-TRANSFERASE"/>
    <property type="match status" value="1"/>
</dbReference>
<dbReference type="SFLD" id="SFLDG00363">
    <property type="entry name" value="AMPS_(cytGST):_Alpha-__Mu-__Pi"/>
    <property type="match status" value="1"/>
</dbReference>
<dbReference type="SFLD" id="SFLDS00019">
    <property type="entry name" value="Glutathione_Transferase_(cytos"/>
    <property type="match status" value="1"/>
</dbReference>
<dbReference type="STRING" id="31234.E3M5W6"/>
<dbReference type="CDD" id="cd03039">
    <property type="entry name" value="GST_N_Sigma_like"/>
    <property type="match status" value="1"/>
</dbReference>
<dbReference type="InterPro" id="IPR036249">
    <property type="entry name" value="Thioredoxin-like_sf"/>
</dbReference>
<dbReference type="PANTHER" id="PTHR11571">
    <property type="entry name" value="GLUTATHIONE S-TRANSFERASE"/>
    <property type="match status" value="1"/>
</dbReference>
<dbReference type="GO" id="GO:0006749">
    <property type="term" value="P:glutathione metabolic process"/>
    <property type="evidence" value="ECO:0007669"/>
    <property type="project" value="TreeGrafter"/>
</dbReference>
<feature type="domain" description="GST C-terminal" evidence="2">
    <location>
        <begin position="93"/>
        <end position="229"/>
    </location>
</feature>
<evidence type="ECO:0000259" key="1">
    <source>
        <dbReference type="PROSITE" id="PS50404"/>
    </source>
</evidence>
<feature type="domain" description="GST N-terminal" evidence="1">
    <location>
        <begin position="7"/>
        <end position="87"/>
    </location>
</feature>
<dbReference type="HOGENOM" id="CLU_039475_1_0_1"/>
<dbReference type="OrthoDB" id="414243at2759"/>
<dbReference type="InParanoid" id="E3M5W6"/>
<dbReference type="SFLD" id="SFLDG01205">
    <property type="entry name" value="AMPS.1"/>
    <property type="match status" value="1"/>
</dbReference>
<sequence length="231" mass="26814">MSPDQKHRYKLYYANSRGRAEPIRLVFHFLGVDFEDYRMEMGDFNDAMKAKAPMRQVPFIEIDGGKTTLCQTVSICRYLAKSVQPDKWFGGATKTDSAKVDMMADGFADIYQLAMFGKYGPEDIRVKSAHLAETHCFLFQDSLQHMYKEMIGPKLKIMEDILKKSKGDYFVGKSIHWCDVYILGILQALDEYDDGVLDDLPELRAFYLRMRHLPELKEYIDANWPATKYKE</sequence>
<evidence type="ECO:0000313" key="3">
    <source>
        <dbReference type="EMBL" id="EFO92386.1"/>
    </source>
</evidence>
<dbReference type="InterPro" id="IPR010987">
    <property type="entry name" value="Glutathione-S-Trfase_C-like"/>
</dbReference>
<dbReference type="FunCoup" id="E3M5W6">
    <property type="interactions" value="1"/>
</dbReference>
<dbReference type="AlphaFoldDB" id="E3M5W6"/>
<proteinExistence type="predicted"/>
<dbReference type="OMA" id="HLAETHC"/>
<dbReference type="InterPro" id="IPR004046">
    <property type="entry name" value="GST_C"/>
</dbReference>
<dbReference type="Pfam" id="PF13409">
    <property type="entry name" value="GST_N_2"/>
    <property type="match status" value="1"/>
</dbReference>
<dbReference type="Gene3D" id="1.20.1050.10">
    <property type="match status" value="1"/>
</dbReference>
<dbReference type="SUPFAM" id="SSF47616">
    <property type="entry name" value="GST C-terminal domain-like"/>
    <property type="match status" value="1"/>
</dbReference>
<evidence type="ECO:0000313" key="4">
    <source>
        <dbReference type="Proteomes" id="UP000008281"/>
    </source>
</evidence>
<protein>
    <submittedName>
        <fullName evidence="3">Uncharacterized protein</fullName>
    </submittedName>
</protein>
<keyword evidence="4" id="KW-1185">Reference proteome</keyword>
<accession>E3M5W6</accession>